<organism evidence="2 3">
    <name type="scientific">Catenaria anguillulae PL171</name>
    <dbReference type="NCBI Taxonomy" id="765915"/>
    <lineage>
        <taxon>Eukaryota</taxon>
        <taxon>Fungi</taxon>
        <taxon>Fungi incertae sedis</taxon>
        <taxon>Blastocladiomycota</taxon>
        <taxon>Blastocladiomycetes</taxon>
        <taxon>Blastocladiales</taxon>
        <taxon>Catenariaceae</taxon>
        <taxon>Catenaria</taxon>
    </lineage>
</organism>
<feature type="transmembrane region" description="Helical" evidence="1">
    <location>
        <begin position="301"/>
        <end position="321"/>
    </location>
</feature>
<dbReference type="STRING" id="765915.A0A1Y2I105"/>
<feature type="transmembrane region" description="Helical" evidence="1">
    <location>
        <begin position="333"/>
        <end position="354"/>
    </location>
</feature>
<protein>
    <submittedName>
        <fullName evidence="2">Bacterial low temperature requirement A protein-domain-containing protein</fullName>
    </submittedName>
</protein>
<feature type="transmembrane region" description="Helical" evidence="1">
    <location>
        <begin position="613"/>
        <end position="632"/>
    </location>
</feature>
<dbReference type="PANTHER" id="PTHR36840:SF1">
    <property type="entry name" value="BLL5714 PROTEIN"/>
    <property type="match status" value="1"/>
</dbReference>
<keyword evidence="1" id="KW-1133">Transmembrane helix</keyword>
<dbReference type="OrthoDB" id="191995at2759"/>
<keyword evidence="1" id="KW-0472">Membrane</keyword>
<sequence length="687" mass="74234">MTASSCQFKCRLTVGSRTFKVIPASRETANATSQQSTATASGTLGRLIRSGASAPAEIVLGSDDHLNLLVQRIQELTAKLVLPGLPSTEYDSTAKEIAERAVELKFVRENAQGFATLCRQQSKYLGDETETGLNEDGIEGAIPFDSASTTASAVDDDELVIDNANSTVASPRASISSGISGSTSGTVHVTVSKFGQLEQYQAIHVDEGDDKLLRRPIARQFFAPNGVFHRTEKHIHVPWQELFQDLIYVGALAKVGYAFHHDISWVGLGQFTLLYIPLLYNWVMCTMYNNRFAHNDLYHKWLTIFQMIVVMSLAVNAANAFHPDPDINTSSLYLWTVCVGFLVVNGAYAIASVANPHVRYAIAAQTLIRVPEVSLYIAAALAEHNSTTKYALWACAILLGSCNYFASGLANKFIVRNGKNGLGIGIEHLVERYGLYVIVTLGEIAVGILFKNAAGSGAVPMLGATFGILTAYALQFIYFRVEASAHRTHAIRRSAVHGISWSVAHIPLTWSIVVCSSCIAGFVSMLEFAYMPIKLLKAEGTTAKALLDAVPTTMLAAAAPDASSDPLAVSSFHNWIFWVSLAATFAVMGIMGKLHHARPWDPRTQFLSPNTLVAARFAFALVFVVMGAVAQVGMFGPLAQLGSAACVAVVASFVEEVGRVAPPEWVKKVMVEKQGKRLTHEEGKGGE</sequence>
<comment type="caution">
    <text evidence="2">The sequence shown here is derived from an EMBL/GenBank/DDBJ whole genome shotgun (WGS) entry which is preliminary data.</text>
</comment>
<accession>A0A1Y2I105</accession>
<feature type="transmembrane region" description="Helical" evidence="1">
    <location>
        <begin position="433"/>
        <end position="450"/>
    </location>
</feature>
<feature type="transmembrane region" description="Helical" evidence="1">
    <location>
        <begin position="502"/>
        <end position="526"/>
    </location>
</feature>
<dbReference type="EMBL" id="MCFL01000004">
    <property type="protein sequence ID" value="ORZ39894.1"/>
    <property type="molecule type" value="Genomic_DNA"/>
</dbReference>
<feature type="transmembrane region" description="Helical" evidence="1">
    <location>
        <begin position="462"/>
        <end position="481"/>
    </location>
</feature>
<proteinExistence type="predicted"/>
<dbReference type="Proteomes" id="UP000193411">
    <property type="component" value="Unassembled WGS sequence"/>
</dbReference>
<dbReference type="PANTHER" id="PTHR36840">
    <property type="entry name" value="BLL5714 PROTEIN"/>
    <property type="match status" value="1"/>
</dbReference>
<feature type="transmembrane region" description="Helical" evidence="1">
    <location>
        <begin position="575"/>
        <end position="592"/>
    </location>
</feature>
<reference evidence="2 3" key="1">
    <citation type="submission" date="2016-07" db="EMBL/GenBank/DDBJ databases">
        <title>Pervasive Adenine N6-methylation of Active Genes in Fungi.</title>
        <authorList>
            <consortium name="DOE Joint Genome Institute"/>
            <person name="Mondo S.J."/>
            <person name="Dannebaum R.O."/>
            <person name="Kuo R.C."/>
            <person name="Labutti K."/>
            <person name="Haridas S."/>
            <person name="Kuo A."/>
            <person name="Salamov A."/>
            <person name="Ahrendt S.R."/>
            <person name="Lipzen A."/>
            <person name="Sullivan W."/>
            <person name="Andreopoulos W.B."/>
            <person name="Clum A."/>
            <person name="Lindquist E."/>
            <person name="Daum C."/>
            <person name="Ramamoorthy G.K."/>
            <person name="Gryganskyi A."/>
            <person name="Culley D."/>
            <person name="Magnuson J.K."/>
            <person name="James T.Y."/>
            <person name="O'Malley M.A."/>
            <person name="Stajich J.E."/>
            <person name="Spatafora J.W."/>
            <person name="Visel A."/>
            <person name="Grigoriev I.V."/>
        </authorList>
    </citation>
    <scope>NUCLEOTIDE SEQUENCE [LARGE SCALE GENOMIC DNA]</scope>
    <source>
        <strain evidence="2 3">PL171</strain>
    </source>
</reference>
<gene>
    <name evidence="2" type="ORF">BCR44DRAFT_1509943</name>
</gene>
<dbReference type="Pfam" id="PF06772">
    <property type="entry name" value="LtrA"/>
    <property type="match status" value="1"/>
</dbReference>
<keyword evidence="1" id="KW-0812">Transmembrane</keyword>
<dbReference type="InterPro" id="IPR010640">
    <property type="entry name" value="Low_temperature_requirement_A"/>
</dbReference>
<evidence type="ECO:0000313" key="3">
    <source>
        <dbReference type="Proteomes" id="UP000193411"/>
    </source>
</evidence>
<feature type="transmembrane region" description="Helical" evidence="1">
    <location>
        <begin position="263"/>
        <end position="280"/>
    </location>
</feature>
<name>A0A1Y2I105_9FUNG</name>
<evidence type="ECO:0000313" key="2">
    <source>
        <dbReference type="EMBL" id="ORZ39894.1"/>
    </source>
</evidence>
<evidence type="ECO:0000256" key="1">
    <source>
        <dbReference type="SAM" id="Phobius"/>
    </source>
</evidence>
<dbReference type="AlphaFoldDB" id="A0A1Y2I105"/>
<keyword evidence="3" id="KW-1185">Reference proteome</keyword>